<evidence type="ECO:0000313" key="16">
    <source>
        <dbReference type="Proteomes" id="UP000321773"/>
    </source>
</evidence>
<feature type="transmembrane region" description="Helical" evidence="11">
    <location>
        <begin position="324"/>
        <end position="346"/>
    </location>
</feature>
<reference evidence="13 16" key="2">
    <citation type="submission" date="2019-07" db="EMBL/GenBank/DDBJ databases">
        <title>Whole genome shotgun sequence of Halolactibacillus miurensis NBRC 100873.</title>
        <authorList>
            <person name="Hosoyama A."/>
            <person name="Uohara A."/>
            <person name="Ohji S."/>
            <person name="Ichikawa N."/>
        </authorList>
    </citation>
    <scope>NUCLEOTIDE SEQUENCE [LARGE SCALE GENOMIC DNA]</scope>
    <source>
        <strain evidence="13 16">NBRC 100873</strain>
    </source>
</reference>
<keyword evidence="9 11" id="KW-0472">Membrane</keyword>
<dbReference type="EMBL" id="FPAI01000020">
    <property type="protein sequence ID" value="SFS94850.1"/>
    <property type="molecule type" value="Genomic_DNA"/>
</dbReference>
<proteinExistence type="inferred from homology"/>
<evidence type="ECO:0000259" key="12">
    <source>
        <dbReference type="Pfam" id="PF02687"/>
    </source>
</evidence>
<protein>
    <recommendedName>
        <fullName evidence="4">Putative hemin transport system permease protein HrtB</fullName>
    </recommendedName>
</protein>
<keyword evidence="6" id="KW-1003">Cell membrane</keyword>
<comment type="similarity">
    <text evidence="2">Belongs to the ABC-4 integral membrane protein family. HrtB subfamily.</text>
</comment>
<dbReference type="Proteomes" id="UP000199139">
    <property type="component" value="Unassembled WGS sequence"/>
</dbReference>
<evidence type="ECO:0000256" key="7">
    <source>
        <dbReference type="ARBA" id="ARBA00022692"/>
    </source>
</evidence>
<keyword evidence="8 11" id="KW-1133">Transmembrane helix</keyword>
<dbReference type="EMBL" id="BJWJ01000019">
    <property type="protein sequence ID" value="GEM04874.1"/>
    <property type="molecule type" value="Genomic_DNA"/>
</dbReference>
<keyword evidence="16" id="KW-1185">Reference proteome</keyword>
<evidence type="ECO:0000256" key="2">
    <source>
        <dbReference type="ARBA" id="ARBA00008697"/>
    </source>
</evidence>
<reference evidence="14 15" key="1">
    <citation type="submission" date="2016-10" db="EMBL/GenBank/DDBJ databases">
        <authorList>
            <person name="de Groot N.N."/>
        </authorList>
    </citation>
    <scope>NUCLEOTIDE SEQUENCE [LARGE SCALE GENOMIC DNA]</scope>
    <source>
        <strain evidence="14 15">DSM 17074</strain>
    </source>
</reference>
<dbReference type="OrthoDB" id="384327at2"/>
<dbReference type="PANTHER" id="PTHR43738:SF1">
    <property type="entry name" value="HEMIN TRANSPORT SYSTEM PERMEASE PROTEIN HRTB-RELATED"/>
    <property type="match status" value="1"/>
</dbReference>
<comment type="subunit">
    <text evidence="3">The complex is composed of two ATP-binding proteins (HrtA), two transmembrane proteins (HrtB) and a solute-binding protein.</text>
</comment>
<evidence type="ECO:0000256" key="11">
    <source>
        <dbReference type="SAM" id="Phobius"/>
    </source>
</evidence>
<dbReference type="Pfam" id="PF02687">
    <property type="entry name" value="FtsX"/>
    <property type="match status" value="1"/>
</dbReference>
<evidence type="ECO:0000256" key="8">
    <source>
        <dbReference type="ARBA" id="ARBA00022989"/>
    </source>
</evidence>
<name>A0A1I6U098_9BACI</name>
<dbReference type="RefSeq" id="WP_062322443.1">
    <property type="nucleotide sequence ID" value="NZ_BJWJ01000019.1"/>
</dbReference>
<sequence>MFHLAIKDMRFSKVKYGLIALILFLIASLVLVVSGLARGLSDQNIAMLVESEGTEFYVSADSENELDQSGFLIEDLLEEVPTEEGWQPLITHPVRFVHDGKEDEKLGATMIPVDTNSKLYPGVIEGEALTNDEDLTIIVDQTMQADGVELNDTLYDEETDLTFTVVGFTEDQTYRHTPVVYVSEAAFYAEEISPNRVANTVVIFEDNDALKASIDNVLSEGVWVDKTEVIDAVPGHSSEQMSLNMMIFFLIVISVFVLAAFFYIITIQKLKQFGILKAIGAKNQFLIGSTLMQVVILSLFSLALAVLFTYGVTFILPEGMPFDFNITTISLYSLSMFLVSILGALLSSRRIVKVDPQQAMGGAE</sequence>
<feature type="transmembrane region" description="Helical" evidence="11">
    <location>
        <begin position="285"/>
        <end position="312"/>
    </location>
</feature>
<dbReference type="GO" id="GO:0005886">
    <property type="term" value="C:plasma membrane"/>
    <property type="evidence" value="ECO:0007669"/>
    <property type="project" value="UniProtKB-SubCell"/>
</dbReference>
<dbReference type="InterPro" id="IPR051125">
    <property type="entry name" value="ABC-4/HrtB_transporter"/>
</dbReference>
<evidence type="ECO:0000256" key="10">
    <source>
        <dbReference type="ARBA" id="ARBA00024973"/>
    </source>
</evidence>
<comment type="function">
    <text evidence="10">Part of the ABC transporter complex hrt involved in hemin import. Responsible for the translocation of the substrate across the membrane.</text>
</comment>
<dbReference type="STRING" id="306541.SAMN05421668_12020"/>
<keyword evidence="5" id="KW-0813">Transport</keyword>
<evidence type="ECO:0000313" key="14">
    <source>
        <dbReference type="EMBL" id="SFS94850.1"/>
    </source>
</evidence>
<accession>A0A1I6U098</accession>
<keyword evidence="7 11" id="KW-0812">Transmembrane</keyword>
<evidence type="ECO:0000313" key="15">
    <source>
        <dbReference type="Proteomes" id="UP000199139"/>
    </source>
</evidence>
<evidence type="ECO:0000313" key="13">
    <source>
        <dbReference type="EMBL" id="GEM04874.1"/>
    </source>
</evidence>
<dbReference type="InterPro" id="IPR003838">
    <property type="entry name" value="ABC3_permease_C"/>
</dbReference>
<comment type="subcellular location">
    <subcellularLocation>
        <location evidence="1">Cell membrane</location>
        <topology evidence="1">Multi-pass membrane protein</topology>
    </subcellularLocation>
</comment>
<dbReference type="PANTHER" id="PTHR43738">
    <property type="entry name" value="ABC TRANSPORTER, MEMBRANE PROTEIN"/>
    <property type="match status" value="1"/>
</dbReference>
<evidence type="ECO:0000256" key="5">
    <source>
        <dbReference type="ARBA" id="ARBA00022448"/>
    </source>
</evidence>
<evidence type="ECO:0000256" key="9">
    <source>
        <dbReference type="ARBA" id="ARBA00023136"/>
    </source>
</evidence>
<gene>
    <name evidence="13" type="ORF">HMI01_18620</name>
    <name evidence="14" type="ORF">SAMN05421668_12020</name>
</gene>
<evidence type="ECO:0000256" key="1">
    <source>
        <dbReference type="ARBA" id="ARBA00004651"/>
    </source>
</evidence>
<feature type="domain" description="ABC3 transporter permease C-terminal" evidence="12">
    <location>
        <begin position="245"/>
        <end position="356"/>
    </location>
</feature>
<dbReference type="Proteomes" id="UP000321773">
    <property type="component" value="Unassembled WGS sequence"/>
</dbReference>
<feature type="transmembrane region" description="Helical" evidence="11">
    <location>
        <begin position="245"/>
        <end position="265"/>
    </location>
</feature>
<evidence type="ECO:0000256" key="4">
    <source>
        <dbReference type="ARBA" id="ARBA00016962"/>
    </source>
</evidence>
<evidence type="ECO:0000256" key="6">
    <source>
        <dbReference type="ARBA" id="ARBA00022475"/>
    </source>
</evidence>
<evidence type="ECO:0000256" key="3">
    <source>
        <dbReference type="ARBA" id="ARBA00011131"/>
    </source>
</evidence>
<organism evidence="14 15">
    <name type="scientific">Halolactibacillus miurensis</name>
    <dbReference type="NCBI Taxonomy" id="306541"/>
    <lineage>
        <taxon>Bacteria</taxon>
        <taxon>Bacillati</taxon>
        <taxon>Bacillota</taxon>
        <taxon>Bacilli</taxon>
        <taxon>Bacillales</taxon>
        <taxon>Bacillaceae</taxon>
        <taxon>Halolactibacillus</taxon>
    </lineage>
</organism>
<dbReference type="AlphaFoldDB" id="A0A1I6U098"/>